<evidence type="ECO:0000256" key="2">
    <source>
        <dbReference type="ARBA" id="ARBA00023002"/>
    </source>
</evidence>
<keyword evidence="3" id="KW-0520">NAD</keyword>
<dbReference type="SUPFAM" id="SSF56542">
    <property type="entry name" value="Substrate-binding domain of HMG-CoA reductase"/>
    <property type="match status" value="1"/>
</dbReference>
<dbReference type="NCBIfam" id="TIGR00532">
    <property type="entry name" value="HMG_CoA_R_NAD"/>
    <property type="match status" value="1"/>
</dbReference>
<dbReference type="EC" id="1.1.1.88" evidence="3"/>
<dbReference type="Gene3D" id="1.10.8.660">
    <property type="match status" value="1"/>
</dbReference>
<comment type="pathway">
    <text evidence="3">Metabolic intermediate metabolism; (R)-mevalonate degradation; (S)-3-hydroxy-3-methylglutaryl-CoA from (R)-mevalonate: step 1/1.</text>
</comment>
<dbReference type="PRINTS" id="PR00071">
    <property type="entry name" value="HMGCOARDTASE"/>
</dbReference>
<dbReference type="InterPro" id="IPR009023">
    <property type="entry name" value="HMG_CoA_Rdtase_NAD(P)-bd_sf"/>
</dbReference>
<dbReference type="Gene3D" id="3.90.770.10">
    <property type="entry name" value="3-hydroxy-3-methylglutaryl-coenzyme A Reductase, Chain A, domain 2"/>
    <property type="match status" value="2"/>
</dbReference>
<dbReference type="GO" id="GO:0004420">
    <property type="term" value="F:hydroxymethylglutaryl-CoA reductase (NADPH) activity"/>
    <property type="evidence" value="ECO:0007669"/>
    <property type="project" value="InterPro"/>
</dbReference>
<gene>
    <name evidence="4" type="ORF">H9876_01180</name>
</gene>
<dbReference type="PROSITE" id="PS50065">
    <property type="entry name" value="HMG_COA_REDUCTASE_4"/>
    <property type="match status" value="1"/>
</dbReference>
<dbReference type="SUPFAM" id="SSF55035">
    <property type="entry name" value="NAD-binding domain of HMG-CoA reductase"/>
    <property type="match status" value="1"/>
</dbReference>
<evidence type="ECO:0000256" key="3">
    <source>
        <dbReference type="RuleBase" id="RU361219"/>
    </source>
</evidence>
<dbReference type="InterPro" id="IPR002202">
    <property type="entry name" value="HMG_CoA_Rdtase"/>
</dbReference>
<sequence>MTNNQEKKFYEKTPAERRAILGKKFGLSADELKAMAADARPEGAQMVENYLTDYRLPEGVVTGLVVNGKEYTVPMAIEEPSVIAAACNGARMTAYAGGVTAEKADRLMIGQVVMENIANPYLYRNHLLKQKDEILKIANDAYPSIQQYGGGAVGIRVRCPEDFVVLDLLVNVVDAMGANTVNTMAEAVGRWLSSKGQTVVAAILSNYATDSLQSVSVALEFPDVATDQMKGADVAARIADLSFLAQVDSYRAATHNKGIMNGIDAVLIAAGNDWRAVESGAQAYAAMEGQYRGLATWHVVGDKLIGKMTLPMAVGTVGGSIGARQLTATNAKISQIKSVPELAAVAASVGLVQNLAALRALASTGIQEGHMKLQYRVVAMRVGATAEEAGPLADRLAHLDHVDEDVSKEELSKLRKEQGHD</sequence>
<evidence type="ECO:0000256" key="1">
    <source>
        <dbReference type="ARBA" id="ARBA00007661"/>
    </source>
</evidence>
<dbReference type="PANTHER" id="PTHR10572">
    <property type="entry name" value="3-HYDROXY-3-METHYLGLUTARYL-COENZYME A REDUCTASE"/>
    <property type="match status" value="1"/>
</dbReference>
<dbReference type="Pfam" id="PF00368">
    <property type="entry name" value="HMG-CoA_red"/>
    <property type="match status" value="1"/>
</dbReference>
<proteinExistence type="inferred from homology"/>
<dbReference type="PANTHER" id="PTHR10572:SF24">
    <property type="entry name" value="3-HYDROXY-3-METHYLGLUTARYL-COENZYME A REDUCTASE"/>
    <property type="match status" value="1"/>
</dbReference>
<dbReference type="InterPro" id="IPR009029">
    <property type="entry name" value="HMG_CoA_Rdtase_sub-bd_dom_sf"/>
</dbReference>
<reference evidence="4" key="1">
    <citation type="journal article" date="2021" name="PeerJ">
        <title>Extensive microbial diversity within the chicken gut microbiome revealed by metagenomics and culture.</title>
        <authorList>
            <person name="Gilroy R."/>
            <person name="Ravi A."/>
            <person name="Getino M."/>
            <person name="Pursley I."/>
            <person name="Horton D.L."/>
            <person name="Alikhan N.F."/>
            <person name="Baker D."/>
            <person name="Gharbi K."/>
            <person name="Hall N."/>
            <person name="Watson M."/>
            <person name="Adriaenssens E.M."/>
            <person name="Foster-Nyarko E."/>
            <person name="Jarju S."/>
            <person name="Secka A."/>
            <person name="Antonio M."/>
            <person name="Oren A."/>
            <person name="Chaudhuri R.R."/>
            <person name="La Ragione R."/>
            <person name="Hildebrand F."/>
            <person name="Pallen M.J."/>
        </authorList>
    </citation>
    <scope>NUCLEOTIDE SEQUENCE</scope>
    <source>
        <strain evidence="4">ChiHejej3B27-2180</strain>
    </source>
</reference>
<dbReference type="GO" id="GO:0140643">
    <property type="term" value="F:hydroxymethylglutaryl-CoA reductase (NADH) activity"/>
    <property type="evidence" value="ECO:0007669"/>
    <property type="project" value="UniProtKB-EC"/>
</dbReference>
<evidence type="ECO:0000313" key="5">
    <source>
        <dbReference type="Proteomes" id="UP000886878"/>
    </source>
</evidence>
<dbReference type="CDD" id="cd00644">
    <property type="entry name" value="HMG-CoA_reductase_classII"/>
    <property type="match status" value="1"/>
</dbReference>
<reference evidence="4" key="2">
    <citation type="submission" date="2021-04" db="EMBL/GenBank/DDBJ databases">
        <authorList>
            <person name="Gilroy R."/>
        </authorList>
    </citation>
    <scope>NUCLEOTIDE SEQUENCE</scope>
    <source>
        <strain evidence="4">ChiHejej3B27-2180</strain>
    </source>
</reference>
<keyword evidence="2 3" id="KW-0560">Oxidoreductase</keyword>
<dbReference type="InterPro" id="IPR004553">
    <property type="entry name" value="HMG_CoA_Rdtase_bac-typ"/>
</dbReference>
<dbReference type="InterPro" id="IPR023074">
    <property type="entry name" value="HMG_CoA_Rdtase_cat_sf"/>
</dbReference>
<evidence type="ECO:0000313" key="4">
    <source>
        <dbReference type="EMBL" id="HIW69984.1"/>
    </source>
</evidence>
<organism evidence="4 5">
    <name type="scientific">Candidatus Limosilactobacillus merdipullorum</name>
    <dbReference type="NCBI Taxonomy" id="2838653"/>
    <lineage>
        <taxon>Bacteria</taxon>
        <taxon>Bacillati</taxon>
        <taxon>Bacillota</taxon>
        <taxon>Bacilli</taxon>
        <taxon>Lactobacillales</taxon>
        <taxon>Lactobacillaceae</taxon>
        <taxon>Limosilactobacillus</taxon>
    </lineage>
</organism>
<protein>
    <recommendedName>
        <fullName evidence="3">3-hydroxy-3-methylglutaryl coenzyme A reductase</fullName>
        <shortName evidence="3">HMG-CoA reductase</shortName>
        <ecNumber evidence="3">1.1.1.88</ecNumber>
    </recommendedName>
</protein>
<accession>A0A9D1QNQ4</accession>
<dbReference type="GO" id="GO:0015936">
    <property type="term" value="P:coenzyme A metabolic process"/>
    <property type="evidence" value="ECO:0007669"/>
    <property type="project" value="InterPro"/>
</dbReference>
<name>A0A9D1QNQ4_9LACO</name>
<dbReference type="Proteomes" id="UP000886878">
    <property type="component" value="Unassembled WGS sequence"/>
</dbReference>
<comment type="similarity">
    <text evidence="1 3">Belongs to the HMG-CoA reductase family.</text>
</comment>
<comment type="catalytic activity">
    <reaction evidence="3">
        <text>(R)-mevalonate + 2 NAD(+) + CoA = (3S)-3-hydroxy-3-methylglutaryl-CoA + 2 NADH + 2 H(+)</text>
        <dbReference type="Rhea" id="RHEA:14833"/>
        <dbReference type="ChEBI" id="CHEBI:15378"/>
        <dbReference type="ChEBI" id="CHEBI:36464"/>
        <dbReference type="ChEBI" id="CHEBI:43074"/>
        <dbReference type="ChEBI" id="CHEBI:57287"/>
        <dbReference type="ChEBI" id="CHEBI:57540"/>
        <dbReference type="ChEBI" id="CHEBI:57945"/>
        <dbReference type="EC" id="1.1.1.88"/>
    </reaction>
</comment>
<dbReference type="EMBL" id="DXGK01000022">
    <property type="protein sequence ID" value="HIW69984.1"/>
    <property type="molecule type" value="Genomic_DNA"/>
</dbReference>
<comment type="caution">
    <text evidence="4">The sequence shown here is derived from an EMBL/GenBank/DDBJ whole genome shotgun (WGS) entry which is preliminary data.</text>
</comment>
<dbReference type="AlphaFoldDB" id="A0A9D1QNQ4"/>